<organism evidence="9 10">
    <name type="scientific">Caenorhabditis tropicalis</name>
    <dbReference type="NCBI Taxonomy" id="1561998"/>
    <lineage>
        <taxon>Eukaryota</taxon>
        <taxon>Metazoa</taxon>
        <taxon>Ecdysozoa</taxon>
        <taxon>Nematoda</taxon>
        <taxon>Chromadorea</taxon>
        <taxon>Rhabditida</taxon>
        <taxon>Rhabditina</taxon>
        <taxon>Rhabditomorpha</taxon>
        <taxon>Rhabditoidea</taxon>
        <taxon>Rhabditidae</taxon>
        <taxon>Peloderinae</taxon>
        <taxon>Caenorhabditis</taxon>
    </lineage>
</organism>
<evidence type="ECO:0000256" key="4">
    <source>
        <dbReference type="ARBA" id="ARBA00022806"/>
    </source>
</evidence>
<name>A0A1I7T1V2_9PELO</name>
<feature type="compositionally biased region" description="Basic and acidic residues" evidence="6">
    <location>
        <begin position="997"/>
        <end position="1006"/>
    </location>
</feature>
<sequence length="1041" mass="118991">MATGRKSETVDRRAWELRENRFSRFYDTKKVPAETIESTSGVQNQLNTYTHSEAIDFAAATWNWQQRNRNLVLKPNKGSEEIPTHELETGLRAYYRVLVTKEDRYILIACHINLHGFHRGDLRFVEVNKRTIVKGFKFCVIGELFPGDVVAVTKLGRRSRATFQPVDVFSVHPDADCTWEVLNMTLLTRKAEQLVDFAVLKNGVAVCEGHVEAKNVIPNTREPLELDKMYEGLAFIPESIEFNYTQDLSAGRVGLIALASHLHSYPNVLSTIYSYSFCPRQQRLLDTGYQAFKPGTDLYHSEEGGDMVEKCVRIGASAALTISGGRYDDRAFKMRDIRREGLTLRFTISNPRERPSEGLWNASCRIFLDGKFGRVDAVIETVILESQGRNIRIAARIRRGMSKEARFDKGISIVQQCVPMDMMRLDSDFFEEMDDGSNGRRVIKTLYGDAPIKSKVETPGIFTFPGNPEIVLNDHQNLYVSMIVADEPMVIGNSPFGCGKSMTMVTAAIEVYKRNARLNRKYQQLLITQTNNAGVSLVEIARKSEEQNIMFLRYISESNWDLLPESAHTVFDMPVLMKDVIVDWAKRRSIDSSDDLKLFHKESLVQRVIQKQYMDPGELQGQAKLVYESLSKKKRSVEPSVRVLREAFFLLFKPDVIVTTADSLNSLLKSNCLKYISNVQIDEASQLPEHVLIHLLKTFPHAGFGLVGDVKQLPPHCDDILDGLLKKYGIGNTMRRASQKRMFPQSILRHVYRCHPVTTRLLSNMFYDGHLISAIDENERNEFMRMRPDIWPNRQFPILVLNQEQKGYKMGTSVANDVEKTHVLRIVKCLTREVNGYQLKPDDIGIISFYRAQTSVLTEAFRGSGVKCGTIDTFQGSEREVMIVCCTNPKPSDFMQFGNRVNVAMSRARGGVENRNRRRRDSGREKERKQNENQRRKRTEEEEKAKAAAQRTRERRERRQRAKQRENEQKAMINQAPVSKKAPKKNRPNQKQRQALRQKEGEDKTRGAGYANDVARAGRPIVINMSPIINGLLNMRIKNKK</sequence>
<dbReference type="SUPFAM" id="SSF52540">
    <property type="entry name" value="P-loop containing nucleoside triphosphate hydrolases"/>
    <property type="match status" value="1"/>
</dbReference>
<evidence type="ECO:0000259" key="7">
    <source>
        <dbReference type="Pfam" id="PF13086"/>
    </source>
</evidence>
<feature type="domain" description="DNA2/NAM7 helicase-like C-terminal" evidence="8">
    <location>
        <begin position="735"/>
        <end position="910"/>
    </location>
</feature>
<proteinExistence type="inferred from homology"/>
<keyword evidence="2" id="KW-0547">Nucleotide-binding</keyword>
<evidence type="ECO:0000313" key="10">
    <source>
        <dbReference type="WBParaSite" id="Csp11.Scaffold467.g1614.t1"/>
    </source>
</evidence>
<dbReference type="GO" id="GO:0043139">
    <property type="term" value="F:5'-3' DNA helicase activity"/>
    <property type="evidence" value="ECO:0007669"/>
    <property type="project" value="TreeGrafter"/>
</dbReference>
<keyword evidence="9" id="KW-1185">Reference proteome</keyword>
<feature type="region of interest" description="Disordered" evidence="6">
    <location>
        <begin position="906"/>
        <end position="1011"/>
    </location>
</feature>
<dbReference type="STRING" id="1561998.A0A1I7T1V2"/>
<dbReference type="Proteomes" id="UP000095282">
    <property type="component" value="Unplaced"/>
</dbReference>
<protein>
    <submittedName>
        <fullName evidence="10">AAA domain-containing protein</fullName>
    </submittedName>
</protein>
<dbReference type="InterPro" id="IPR027417">
    <property type="entry name" value="P-loop_NTPase"/>
</dbReference>
<dbReference type="InterPro" id="IPR047187">
    <property type="entry name" value="SF1_C_Upf1"/>
</dbReference>
<feature type="domain" description="DNA2/NAM7 helicase helicase" evidence="7">
    <location>
        <begin position="472"/>
        <end position="716"/>
    </location>
</feature>
<dbReference type="InterPro" id="IPR050534">
    <property type="entry name" value="Coronavir_polyprotein_1ab"/>
</dbReference>
<dbReference type="CDD" id="cd18808">
    <property type="entry name" value="SF1_C_Upf1"/>
    <property type="match status" value="1"/>
</dbReference>
<dbReference type="InterPro" id="IPR041677">
    <property type="entry name" value="DNA2/NAM7_AAA_11"/>
</dbReference>
<keyword evidence="4" id="KW-0347">Helicase</keyword>
<dbReference type="Gene3D" id="3.40.50.300">
    <property type="entry name" value="P-loop containing nucleotide triphosphate hydrolases"/>
    <property type="match status" value="2"/>
</dbReference>
<dbReference type="PANTHER" id="PTHR43788">
    <property type="entry name" value="DNA2/NAM7 HELICASE FAMILY MEMBER"/>
    <property type="match status" value="1"/>
</dbReference>
<keyword evidence="5" id="KW-0067">ATP-binding</keyword>
<comment type="similarity">
    <text evidence="1">Belongs to the DNA2/NAM7 helicase family.</text>
</comment>
<dbReference type="GO" id="GO:0016787">
    <property type="term" value="F:hydrolase activity"/>
    <property type="evidence" value="ECO:0007669"/>
    <property type="project" value="UniProtKB-KW"/>
</dbReference>
<dbReference type="AlphaFoldDB" id="A0A1I7T1V2"/>
<evidence type="ECO:0000256" key="3">
    <source>
        <dbReference type="ARBA" id="ARBA00022801"/>
    </source>
</evidence>
<evidence type="ECO:0000256" key="5">
    <source>
        <dbReference type="ARBA" id="ARBA00022840"/>
    </source>
</evidence>
<evidence type="ECO:0000259" key="8">
    <source>
        <dbReference type="Pfam" id="PF13087"/>
    </source>
</evidence>
<dbReference type="WBParaSite" id="Csp11.Scaffold467.g1614.t1">
    <property type="protein sequence ID" value="Csp11.Scaffold467.g1614.t1"/>
    <property type="gene ID" value="Csp11.Scaffold467.g1614"/>
</dbReference>
<reference evidence="10" key="1">
    <citation type="submission" date="2016-11" db="UniProtKB">
        <authorList>
            <consortium name="WormBaseParasite"/>
        </authorList>
    </citation>
    <scope>IDENTIFICATION</scope>
</reference>
<dbReference type="GO" id="GO:0005524">
    <property type="term" value="F:ATP binding"/>
    <property type="evidence" value="ECO:0007669"/>
    <property type="project" value="UniProtKB-KW"/>
</dbReference>
<dbReference type="eggNOG" id="KOG1801">
    <property type="taxonomic scope" value="Eukaryota"/>
</dbReference>
<dbReference type="Pfam" id="PF13087">
    <property type="entry name" value="AAA_12"/>
    <property type="match status" value="1"/>
</dbReference>
<evidence type="ECO:0000313" key="9">
    <source>
        <dbReference type="Proteomes" id="UP000095282"/>
    </source>
</evidence>
<dbReference type="PANTHER" id="PTHR43788:SF16">
    <property type="entry name" value="HELICASE WITH ZINC FINGER 2"/>
    <property type="match status" value="1"/>
</dbReference>
<dbReference type="Pfam" id="PF13086">
    <property type="entry name" value="AAA_11"/>
    <property type="match status" value="1"/>
</dbReference>
<evidence type="ECO:0000256" key="1">
    <source>
        <dbReference type="ARBA" id="ARBA00007913"/>
    </source>
</evidence>
<dbReference type="InterPro" id="IPR041679">
    <property type="entry name" value="DNA2/NAM7-like_C"/>
</dbReference>
<feature type="compositionally biased region" description="Basic and acidic residues" evidence="6">
    <location>
        <begin position="922"/>
        <end position="969"/>
    </location>
</feature>
<evidence type="ECO:0000256" key="6">
    <source>
        <dbReference type="SAM" id="MobiDB-lite"/>
    </source>
</evidence>
<feature type="compositionally biased region" description="Basic residues" evidence="6">
    <location>
        <begin position="981"/>
        <end position="996"/>
    </location>
</feature>
<accession>A0A1I7T1V2</accession>
<keyword evidence="3" id="KW-0378">Hydrolase</keyword>
<evidence type="ECO:0000256" key="2">
    <source>
        <dbReference type="ARBA" id="ARBA00022741"/>
    </source>
</evidence>